<comment type="subcellular location">
    <subcellularLocation>
        <location evidence="2">Cell membrane</location>
        <topology evidence="2">Multi-pass membrane protein</topology>
    </subcellularLocation>
</comment>
<keyword evidence="15" id="KW-1185">Reference proteome</keyword>
<dbReference type="EMBL" id="BORW01000045">
    <property type="protein sequence ID" value="GIO70078.1"/>
    <property type="molecule type" value="Genomic_DNA"/>
</dbReference>
<keyword evidence="5" id="KW-0597">Phosphoprotein</keyword>
<evidence type="ECO:0000256" key="1">
    <source>
        <dbReference type="ARBA" id="ARBA00000085"/>
    </source>
</evidence>
<dbReference type="PROSITE" id="PS50885">
    <property type="entry name" value="HAMP"/>
    <property type="match status" value="1"/>
</dbReference>
<evidence type="ECO:0000259" key="13">
    <source>
        <dbReference type="PROSITE" id="PS50885"/>
    </source>
</evidence>
<dbReference type="InterPro" id="IPR005467">
    <property type="entry name" value="His_kinase_dom"/>
</dbReference>
<dbReference type="InterPro" id="IPR036890">
    <property type="entry name" value="HATPase_C_sf"/>
</dbReference>
<evidence type="ECO:0000313" key="15">
    <source>
        <dbReference type="Proteomes" id="UP000680638"/>
    </source>
</evidence>
<sequence>MNMRRMLFIVIPLLFILNNAVSFFVFQSGRTVQQSYNMMLDRVLLYKQIDEKTRENLRAINVHIMDRSPGSLKEFENQRAELKALQTSLSAQQPVASVELAVRSYRHMLATFISQEKSVMDALNSRTPLAYASSYADAETTAGFIREEAYQLIDQELSYYQPFYRKILVQTDVMNHWGIAVFAANTVISLVFAYWISLRITKPIQGLVRTAEQISEGNLEATPPPMGVHDEFRTLSEAFRQMQENLKLLIQKEKEGLEKDRLVKELELAVLQNQINPHFLFNSLNVLSKLALIEGAEKTSDLTVSLSNLLRYNLRQLDRPVPLRDEVEHAREYFIIQQARFRERIRFETEIEEAGLDVLVPVLTLQPILENVFVHAIEGMEEGAVIKLAVQCKPDETWVSISDNGAGMSGEIRDSLLHYDEASPKNADGKSGHSTGLGTRNVFKRLELFYDRKDLVRIESAPGAGTTVILRIPVRGKEENHVSPVDRG</sequence>
<evidence type="ECO:0000256" key="7">
    <source>
        <dbReference type="ARBA" id="ARBA00022741"/>
    </source>
</evidence>
<keyword evidence="8" id="KW-0418">Kinase</keyword>
<evidence type="ECO:0000313" key="14">
    <source>
        <dbReference type="EMBL" id="GIO70078.1"/>
    </source>
</evidence>
<dbReference type="InterPro" id="IPR003594">
    <property type="entry name" value="HATPase_dom"/>
</dbReference>
<evidence type="ECO:0000256" key="6">
    <source>
        <dbReference type="ARBA" id="ARBA00022679"/>
    </source>
</evidence>
<dbReference type="CDD" id="cd06225">
    <property type="entry name" value="HAMP"/>
    <property type="match status" value="1"/>
</dbReference>
<evidence type="ECO:0000256" key="11">
    <source>
        <dbReference type="ARBA" id="ARBA00023136"/>
    </source>
</evidence>
<keyword evidence="6" id="KW-0808">Transferase</keyword>
<dbReference type="Pfam" id="PF00672">
    <property type="entry name" value="HAMP"/>
    <property type="match status" value="1"/>
</dbReference>
<evidence type="ECO:0000256" key="2">
    <source>
        <dbReference type="ARBA" id="ARBA00004651"/>
    </source>
</evidence>
<evidence type="ECO:0000256" key="3">
    <source>
        <dbReference type="ARBA" id="ARBA00012438"/>
    </source>
</evidence>
<keyword evidence="9" id="KW-0067">ATP-binding</keyword>
<keyword evidence="7" id="KW-0547">Nucleotide-binding</keyword>
<dbReference type="PANTHER" id="PTHR34220:SF7">
    <property type="entry name" value="SENSOR HISTIDINE KINASE YPDA"/>
    <property type="match status" value="1"/>
</dbReference>
<dbReference type="SMART" id="SM00387">
    <property type="entry name" value="HATPase_c"/>
    <property type="match status" value="1"/>
</dbReference>
<evidence type="ECO:0000259" key="12">
    <source>
        <dbReference type="PROSITE" id="PS50109"/>
    </source>
</evidence>
<dbReference type="Proteomes" id="UP000680638">
    <property type="component" value="Unassembled WGS sequence"/>
</dbReference>
<evidence type="ECO:0000256" key="10">
    <source>
        <dbReference type="ARBA" id="ARBA00023012"/>
    </source>
</evidence>
<comment type="caution">
    <text evidence="14">The sequence shown here is derived from an EMBL/GenBank/DDBJ whole genome shotgun (WGS) entry which is preliminary data.</text>
</comment>
<evidence type="ECO:0000256" key="8">
    <source>
        <dbReference type="ARBA" id="ARBA00022777"/>
    </source>
</evidence>
<dbReference type="Pfam" id="PF06580">
    <property type="entry name" value="His_kinase"/>
    <property type="match status" value="1"/>
</dbReference>
<dbReference type="PANTHER" id="PTHR34220">
    <property type="entry name" value="SENSOR HISTIDINE KINASE YPDA"/>
    <property type="match status" value="1"/>
</dbReference>
<dbReference type="Gene3D" id="6.10.340.10">
    <property type="match status" value="1"/>
</dbReference>
<dbReference type="Pfam" id="PF02518">
    <property type="entry name" value="HATPase_c"/>
    <property type="match status" value="1"/>
</dbReference>
<accession>A0ABQ4M3T4</accession>
<name>A0ABQ4M3T4_9BACL</name>
<comment type="catalytic activity">
    <reaction evidence="1">
        <text>ATP + protein L-histidine = ADP + protein N-phospho-L-histidine.</text>
        <dbReference type="EC" id="2.7.13.3"/>
    </reaction>
</comment>
<dbReference type="Gene3D" id="3.30.565.10">
    <property type="entry name" value="Histidine kinase-like ATPase, C-terminal domain"/>
    <property type="match status" value="1"/>
</dbReference>
<reference evidence="14 15" key="1">
    <citation type="submission" date="2021-03" db="EMBL/GenBank/DDBJ databases">
        <title>Antimicrobial resistance genes in bacteria isolated from Japanese honey, and their potential for conferring macrolide and lincosamide resistance in the American foulbrood pathogen Paenibacillus larvae.</title>
        <authorList>
            <person name="Okamoto M."/>
            <person name="Kumagai M."/>
            <person name="Kanamori H."/>
            <person name="Takamatsu D."/>
        </authorList>
    </citation>
    <scope>NUCLEOTIDE SEQUENCE [LARGE SCALE GENOMIC DNA]</scope>
    <source>
        <strain evidence="14 15">J21TS3</strain>
    </source>
</reference>
<evidence type="ECO:0000256" key="4">
    <source>
        <dbReference type="ARBA" id="ARBA00022475"/>
    </source>
</evidence>
<protein>
    <recommendedName>
        <fullName evidence="3">histidine kinase</fullName>
        <ecNumber evidence="3">2.7.13.3</ecNumber>
    </recommendedName>
</protein>
<organism evidence="14 15">
    <name type="scientific">Paenibacillus cookii</name>
    <dbReference type="NCBI Taxonomy" id="157839"/>
    <lineage>
        <taxon>Bacteria</taxon>
        <taxon>Bacillati</taxon>
        <taxon>Bacillota</taxon>
        <taxon>Bacilli</taxon>
        <taxon>Bacillales</taxon>
        <taxon>Paenibacillaceae</taxon>
        <taxon>Paenibacillus</taxon>
    </lineage>
</organism>
<dbReference type="EC" id="2.7.13.3" evidence="3"/>
<dbReference type="SUPFAM" id="SSF55874">
    <property type="entry name" value="ATPase domain of HSP90 chaperone/DNA topoisomerase II/histidine kinase"/>
    <property type="match status" value="1"/>
</dbReference>
<dbReference type="SMART" id="SM00304">
    <property type="entry name" value="HAMP"/>
    <property type="match status" value="1"/>
</dbReference>
<evidence type="ECO:0000256" key="5">
    <source>
        <dbReference type="ARBA" id="ARBA00022553"/>
    </source>
</evidence>
<proteinExistence type="predicted"/>
<keyword evidence="11" id="KW-0472">Membrane</keyword>
<evidence type="ECO:0000256" key="9">
    <source>
        <dbReference type="ARBA" id="ARBA00022840"/>
    </source>
</evidence>
<dbReference type="InterPro" id="IPR010559">
    <property type="entry name" value="Sig_transdc_His_kin_internal"/>
</dbReference>
<dbReference type="SUPFAM" id="SSF158472">
    <property type="entry name" value="HAMP domain-like"/>
    <property type="match status" value="1"/>
</dbReference>
<keyword evidence="10" id="KW-0902">Two-component regulatory system</keyword>
<dbReference type="InterPro" id="IPR003660">
    <property type="entry name" value="HAMP_dom"/>
</dbReference>
<gene>
    <name evidence="14" type="ORF">J21TS3_48990</name>
</gene>
<dbReference type="InterPro" id="IPR050640">
    <property type="entry name" value="Bact_2-comp_sensor_kinase"/>
</dbReference>
<feature type="domain" description="Histidine kinase" evidence="12">
    <location>
        <begin position="275"/>
        <end position="476"/>
    </location>
</feature>
<feature type="domain" description="HAMP" evidence="13">
    <location>
        <begin position="198"/>
        <end position="251"/>
    </location>
</feature>
<dbReference type="PROSITE" id="PS50109">
    <property type="entry name" value="HIS_KIN"/>
    <property type="match status" value="1"/>
</dbReference>
<keyword evidence="4" id="KW-1003">Cell membrane</keyword>